<dbReference type="AlphaFoldDB" id="A0A7S1B2P8"/>
<dbReference type="EMBL" id="HBFR01000296">
    <property type="protein sequence ID" value="CAD8873031.1"/>
    <property type="molecule type" value="Transcribed_RNA"/>
</dbReference>
<sequence length="166" mass="18634">MYAKLRFEMSDVEIDEHGSSFPVRRAAVRATPGKGINAILPPLQGLSSRTSDRSSDDSAADINAQTYSTFGTSAATSMGRDDDDAYDYSYDDGSGSDVEIKNVISEVRKSVHSCIEPERMSELMHQTRDDSQKMAEQLKERRQQFLDFSYSTVYILAREGKRKGWI</sequence>
<reference evidence="2" key="1">
    <citation type="submission" date="2021-01" db="EMBL/GenBank/DDBJ databases">
        <authorList>
            <person name="Corre E."/>
            <person name="Pelletier E."/>
            <person name="Niang G."/>
            <person name="Scheremetjew M."/>
            <person name="Finn R."/>
            <person name="Kale V."/>
            <person name="Holt S."/>
            <person name="Cochrane G."/>
            <person name="Meng A."/>
            <person name="Brown T."/>
            <person name="Cohen L."/>
        </authorList>
    </citation>
    <scope>NUCLEOTIDE SEQUENCE</scope>
    <source>
        <strain evidence="2">308</strain>
    </source>
</reference>
<evidence type="ECO:0000256" key="1">
    <source>
        <dbReference type="SAM" id="MobiDB-lite"/>
    </source>
</evidence>
<name>A0A7S1B2P8_9STRA</name>
<protein>
    <submittedName>
        <fullName evidence="2">Uncharacterized protein</fullName>
    </submittedName>
</protein>
<organism evidence="2">
    <name type="scientific">Corethron hystrix</name>
    <dbReference type="NCBI Taxonomy" id="216773"/>
    <lineage>
        <taxon>Eukaryota</taxon>
        <taxon>Sar</taxon>
        <taxon>Stramenopiles</taxon>
        <taxon>Ochrophyta</taxon>
        <taxon>Bacillariophyta</taxon>
        <taxon>Coscinodiscophyceae</taxon>
        <taxon>Corethrophycidae</taxon>
        <taxon>Corethrales</taxon>
        <taxon>Corethraceae</taxon>
        <taxon>Corethron</taxon>
    </lineage>
</organism>
<evidence type="ECO:0000313" key="2">
    <source>
        <dbReference type="EMBL" id="CAD8873031.1"/>
    </source>
</evidence>
<feature type="region of interest" description="Disordered" evidence="1">
    <location>
        <begin position="40"/>
        <end position="62"/>
    </location>
</feature>
<accession>A0A7S1B2P8</accession>
<proteinExistence type="predicted"/>
<gene>
    <name evidence="2" type="ORF">CHYS00102_LOCUS189</name>
</gene>